<evidence type="ECO:0000313" key="14">
    <source>
        <dbReference type="EMBL" id="THX38260.1"/>
    </source>
</evidence>
<accession>A0A4S9EUH6</accession>
<dbReference type="GO" id="GO:0045943">
    <property type="term" value="P:positive regulation of transcription by RNA polymerase I"/>
    <property type="evidence" value="ECO:0007669"/>
    <property type="project" value="TreeGrafter"/>
</dbReference>
<dbReference type="InterPro" id="IPR056473">
    <property type="entry name" value="HEAT_Utp10/HEAT1"/>
</dbReference>
<dbReference type="InterPro" id="IPR012954">
    <property type="entry name" value="BP28_C_dom"/>
</dbReference>
<comment type="caution">
    <text evidence="14">The sequence shown here is derived from an EMBL/GenBank/DDBJ whole genome shotgun (WGS) entry which is preliminary data.</text>
</comment>
<evidence type="ECO:0000256" key="3">
    <source>
        <dbReference type="ARBA" id="ARBA00011399"/>
    </source>
</evidence>
<evidence type="ECO:0000256" key="1">
    <source>
        <dbReference type="ARBA" id="ARBA00004604"/>
    </source>
</evidence>
<keyword evidence="5 11" id="KW-0690">Ribosome biogenesis</keyword>
<sequence length="1825" mass="200650">MCRLFSTVQVFGLRQLGHKATPNGTMATALQQQLAQIAKKSTDQLDLKAQRAQHSKSLLFDPRVAANQTFETIYQICAEAFQELCMLDARFAPFAANLFSEQSKSEERINLTKKENEDLDQIIESFLGLVGSRLLLRPGLKAVEWLVRRFRVHEYNTESLVLTFLPYHANPLFPTMLSILPKTLPPTLKFLQPYIPSLSSPPSQALIYAAINNPSFFTAFNTYVIRASNLAHHSTMLLQFWAGIMTPTINGMLDAAMSGRADVRSQRQEDLLLRVVPVLQQTLRIKNVPELYLGSCMIICILVSKTQLDDRVLDSLMDAVSRSWTPQTLEQGIASLAIIAEERQSLKLTRSVTKALLNLSGLQERILDLQTRQHTGRLLTGLAVTSLDEAPAAVAFDLIENAVTSHILTLPQKAAIVRVLFSAVSELQVLSESAASQEHLARIFSALCQSPSTLPLVQAEAARLDLSLESIEVQLQIALAPSQTLALPSADADTEMTDGFVATQADQLEQAFSALPETLPKDYSFVANADVSPFDAFARTFLILLQHNKGLDLLLSKPALNGAAALSSPTYLSFLARLWTGVYPIVARVSALRSATAFLNSHSSETIDMQALMPFAMVALADASEAVRKAAADLLIIVAALYHPDPSKSKVTESIKLWTAQSIYGAASKKSSLTGPNAYKVLSDAIVPNLEECVLDPSQIARVLVSSLNGPTQTQPGHPSSTSVELKSALRISFASWLCEHAASVSLITVKAQLLSFLSPVGKAASSGRVQTLIPSLQAWVQSDLQTRSTLCISAHTDVASIDKAYIDCLTSRTSEELTCLRTLANGELGQSANLSTLAIQRFRALWSSMKPIAQSSASTFLLDLALDDKPDDLSEARQSDATDLLRQVPMSTEVLSSMLESVPSIAQMEDKPPATKRRRTSRSELAKSQSINVSDLHSVIRRLTLVLELIEGSHPERHPELLKSLFHVLSELQHYRTQLGSNLVYLQQLVIGCLFSIVDSLKQNPNLKVDRSVLRADLIVECVRTSTNAQIHNAALLLISSLASWAPDLVLHSVMPIFTFMSNTLLRQSDDYSAHVIDQTVSRVVPPLVASLRKKNQDLVTGAAELLLSFTAAFEHIPLHRRLRLFSHLVNALGPQDFLPAITAMLFDKYPTDKRVPTFSAELMGSFSPEVQLIAASQYIDLVTNALQPKSNVSEAIFGFNDKTSDQVEQSVAHLLRSLGLLLQQRSLHVQILKALDKDSSAHGGLQSAAADILQKIMQFSSSSFIQDKSELQSASNEVLTAALSLLPTPYFIRTAEELLQRPEQDLRLMVLRSLEQRGREAKLADTSAASAMLSVLPSVTRVISQKGHMELVHSAISCIDVISEKFGKKDTDKIMSAARVVASEHAFGSNNDELRIISLLCLATMVEVLRDDLVDILPQILSTSYDYFEYATKVDSSNGRLHNAVYSFLTNVIEYISWMFSAETLDKALLLTQQSACSGAEEIRKSDSRVQFTSLLSKQLDARTILTALERTFDNAVVLGYQACQEVLITVHTVIKTHPKSALIKNASVLFAILNKSFDLRRLLSQQPASPDSEQLAAMEAQRDSLSLDAIMRLNDTVFRPFFTRLVSWAGEGLPKKDQSGRILRLISVYGFLGKFFGTLKSIVTGYSGYLLEQAASILQSVKPVGENEQLLLKVLLQTLGASFSNDQDDFWQAPAHFEAIMQPLLDQVTFANEPEVRDSLDIISAVTGLAGAAASPEHHKTLNSAILKLMRDDNELTRLAAVKCEQSLTEKLGEDWLALLPEMLPFISELQEDDDEDVERETTAWIRQIEGILGESLEGMLQ</sequence>
<dbReference type="SUPFAM" id="SSF48371">
    <property type="entry name" value="ARM repeat"/>
    <property type="match status" value="1"/>
</dbReference>
<comment type="subunit">
    <text evidence="3 11">Component of the ribosomal small subunit (SSU) processome.</text>
</comment>
<dbReference type="Pfam" id="PF12397">
    <property type="entry name" value="U3snoRNP10"/>
    <property type="match status" value="1"/>
</dbReference>
<evidence type="ECO:0000256" key="2">
    <source>
        <dbReference type="ARBA" id="ARBA00010559"/>
    </source>
</evidence>
<evidence type="ECO:0000256" key="12">
    <source>
        <dbReference type="SAM" id="MobiDB-lite"/>
    </source>
</evidence>
<evidence type="ECO:0000256" key="9">
    <source>
        <dbReference type="ARBA" id="ARBA00025076"/>
    </source>
</evidence>
<evidence type="ECO:0000259" key="13">
    <source>
        <dbReference type="SMART" id="SM01036"/>
    </source>
</evidence>
<dbReference type="PROSITE" id="PS50077">
    <property type="entry name" value="HEAT_REPEAT"/>
    <property type="match status" value="2"/>
</dbReference>
<evidence type="ECO:0000313" key="15">
    <source>
        <dbReference type="Proteomes" id="UP000308953"/>
    </source>
</evidence>
<dbReference type="InterPro" id="IPR022125">
    <property type="entry name" value="U3snoRNP10_N"/>
</dbReference>
<keyword evidence="8 11" id="KW-0687">Ribonucleoprotein</keyword>
<evidence type="ECO:0000256" key="4">
    <source>
        <dbReference type="ARBA" id="ARBA00015399"/>
    </source>
</evidence>
<evidence type="ECO:0000256" key="11">
    <source>
        <dbReference type="RuleBase" id="RU367065"/>
    </source>
</evidence>
<dbReference type="Proteomes" id="UP000308953">
    <property type="component" value="Unassembled WGS sequence"/>
</dbReference>
<gene>
    <name evidence="14" type="ORF">D6D10_05217</name>
</gene>
<feature type="region of interest" description="Disordered" evidence="12">
    <location>
        <begin position="908"/>
        <end position="927"/>
    </location>
</feature>
<dbReference type="InterPro" id="IPR021133">
    <property type="entry name" value="HEAT_type_2"/>
</dbReference>
<reference evidence="14 15" key="1">
    <citation type="submission" date="2018-10" db="EMBL/GenBank/DDBJ databases">
        <title>Fifty Aureobasidium pullulans genomes reveal a recombining polyextremotolerant generalist.</title>
        <authorList>
            <person name="Gostincar C."/>
            <person name="Turk M."/>
            <person name="Zajc J."/>
            <person name="Gunde-Cimerman N."/>
        </authorList>
    </citation>
    <scope>NUCLEOTIDE SEQUENCE [LARGE SCALE GENOMIC DNA]</scope>
    <source>
        <strain evidence="14 15">EXF-9785</strain>
    </source>
</reference>
<dbReference type="Pfam" id="PF08146">
    <property type="entry name" value="BP28CT"/>
    <property type="match status" value="1"/>
</dbReference>
<evidence type="ECO:0000256" key="6">
    <source>
        <dbReference type="ARBA" id="ARBA00022552"/>
    </source>
</evidence>
<dbReference type="GO" id="GO:0030515">
    <property type="term" value="F:snoRNA binding"/>
    <property type="evidence" value="ECO:0007669"/>
    <property type="project" value="TreeGrafter"/>
</dbReference>
<keyword evidence="6 11" id="KW-0698">rRNA processing</keyword>
<name>A0A4S9EUH6_AURPU</name>
<comment type="similarity">
    <text evidence="2 11">Belongs to the HEATR1/UTP10 family.</text>
</comment>
<comment type="subcellular location">
    <subcellularLocation>
        <location evidence="1 11">Nucleus</location>
        <location evidence="1 11">Nucleolus</location>
    </subcellularLocation>
</comment>
<dbReference type="EMBL" id="QZAV01000104">
    <property type="protein sequence ID" value="THX38260.1"/>
    <property type="molecule type" value="Genomic_DNA"/>
</dbReference>
<feature type="domain" description="BP28 C-terminal" evidence="13">
    <location>
        <begin position="1542"/>
        <end position="1693"/>
    </location>
</feature>
<dbReference type="GO" id="GO:0034455">
    <property type="term" value="C:t-UTP complex"/>
    <property type="evidence" value="ECO:0007669"/>
    <property type="project" value="TreeGrafter"/>
</dbReference>
<evidence type="ECO:0000256" key="5">
    <source>
        <dbReference type="ARBA" id="ARBA00022517"/>
    </source>
</evidence>
<dbReference type="InterPro" id="IPR011989">
    <property type="entry name" value="ARM-like"/>
</dbReference>
<keyword evidence="7 11" id="KW-0539">Nucleus</keyword>
<dbReference type="GO" id="GO:0032040">
    <property type="term" value="C:small-subunit processome"/>
    <property type="evidence" value="ECO:0007669"/>
    <property type="project" value="TreeGrafter"/>
</dbReference>
<dbReference type="GO" id="GO:0030686">
    <property type="term" value="C:90S preribosome"/>
    <property type="evidence" value="ECO:0007669"/>
    <property type="project" value="TreeGrafter"/>
</dbReference>
<dbReference type="PANTHER" id="PTHR13457:SF1">
    <property type="entry name" value="HEAT REPEAT-CONTAINING PROTEIN 1"/>
    <property type="match status" value="1"/>
</dbReference>
<proteinExistence type="inferred from homology"/>
<evidence type="ECO:0000256" key="10">
    <source>
        <dbReference type="PROSITE-ProRule" id="PRU00103"/>
    </source>
</evidence>
<feature type="repeat" description="HEAT" evidence="10">
    <location>
        <begin position="1745"/>
        <end position="1781"/>
    </location>
</feature>
<dbReference type="InterPro" id="IPR040191">
    <property type="entry name" value="UTP10"/>
</dbReference>
<comment type="function">
    <text evidence="9">Involved in nucleolar processing of pre-18S ribosomal RNA. Involved in ribosome biosynthesis.</text>
</comment>
<dbReference type="PANTHER" id="PTHR13457">
    <property type="entry name" value="BAP28"/>
    <property type="match status" value="1"/>
</dbReference>
<protein>
    <recommendedName>
        <fullName evidence="4 11">U3 small nucleolar RNA-associated protein 10</fullName>
    </recommendedName>
</protein>
<organism evidence="14 15">
    <name type="scientific">Aureobasidium pullulans</name>
    <name type="common">Black yeast</name>
    <name type="synonym">Pullularia pullulans</name>
    <dbReference type="NCBI Taxonomy" id="5580"/>
    <lineage>
        <taxon>Eukaryota</taxon>
        <taxon>Fungi</taxon>
        <taxon>Dikarya</taxon>
        <taxon>Ascomycota</taxon>
        <taxon>Pezizomycotina</taxon>
        <taxon>Dothideomycetes</taxon>
        <taxon>Dothideomycetidae</taxon>
        <taxon>Dothideales</taxon>
        <taxon>Saccotheciaceae</taxon>
        <taxon>Aureobasidium</taxon>
    </lineage>
</organism>
<feature type="repeat" description="HEAT" evidence="10">
    <location>
        <begin position="612"/>
        <end position="650"/>
    </location>
</feature>
<dbReference type="Pfam" id="PF23243">
    <property type="entry name" value="HEAT_HEATR1"/>
    <property type="match status" value="1"/>
</dbReference>
<dbReference type="SMART" id="SM01036">
    <property type="entry name" value="BP28CT"/>
    <property type="match status" value="1"/>
</dbReference>
<dbReference type="Gene3D" id="1.25.10.10">
    <property type="entry name" value="Leucine-rich Repeat Variant"/>
    <property type="match status" value="3"/>
</dbReference>
<dbReference type="GO" id="GO:0000462">
    <property type="term" value="P:maturation of SSU-rRNA from tricistronic rRNA transcript (SSU-rRNA, 5.8S rRNA, LSU-rRNA)"/>
    <property type="evidence" value="ECO:0007669"/>
    <property type="project" value="TreeGrafter"/>
</dbReference>
<evidence type="ECO:0000256" key="8">
    <source>
        <dbReference type="ARBA" id="ARBA00023274"/>
    </source>
</evidence>
<evidence type="ECO:0000256" key="7">
    <source>
        <dbReference type="ARBA" id="ARBA00023242"/>
    </source>
</evidence>
<dbReference type="InterPro" id="IPR016024">
    <property type="entry name" value="ARM-type_fold"/>
</dbReference>